<proteinExistence type="predicted"/>
<dbReference type="Pfam" id="PF01047">
    <property type="entry name" value="MarR"/>
    <property type="match status" value="1"/>
</dbReference>
<evidence type="ECO:0000259" key="4">
    <source>
        <dbReference type="PROSITE" id="PS50995"/>
    </source>
</evidence>
<dbReference type="InterPro" id="IPR036388">
    <property type="entry name" value="WH-like_DNA-bd_sf"/>
</dbReference>
<dbReference type="PANTHER" id="PTHR33164">
    <property type="entry name" value="TRANSCRIPTIONAL REGULATOR, MARR FAMILY"/>
    <property type="match status" value="1"/>
</dbReference>
<dbReference type="RefSeq" id="WP_203658008.1">
    <property type="nucleotide sequence ID" value="NZ_BAAAZM010000028.1"/>
</dbReference>
<dbReference type="SUPFAM" id="SSF46785">
    <property type="entry name" value="Winged helix' DNA-binding domain"/>
    <property type="match status" value="1"/>
</dbReference>
<dbReference type="InterPro" id="IPR000835">
    <property type="entry name" value="HTH_MarR-typ"/>
</dbReference>
<evidence type="ECO:0000256" key="3">
    <source>
        <dbReference type="ARBA" id="ARBA00023163"/>
    </source>
</evidence>
<gene>
    <name evidence="5" type="primary">marR_1</name>
    <name evidence="5" type="ORF">Aru02nite_29060</name>
</gene>
<dbReference type="GO" id="GO:0003677">
    <property type="term" value="F:DNA binding"/>
    <property type="evidence" value="ECO:0007669"/>
    <property type="project" value="UniProtKB-KW"/>
</dbReference>
<dbReference type="EMBL" id="BOMB01000016">
    <property type="protein sequence ID" value="GID12017.1"/>
    <property type="molecule type" value="Genomic_DNA"/>
</dbReference>
<reference evidence="5" key="1">
    <citation type="submission" date="2021-01" db="EMBL/GenBank/DDBJ databases">
        <title>Whole genome shotgun sequence of Actinocatenispora rupis NBRC 107355.</title>
        <authorList>
            <person name="Komaki H."/>
            <person name="Tamura T."/>
        </authorList>
    </citation>
    <scope>NUCLEOTIDE SEQUENCE</scope>
    <source>
        <strain evidence="5">NBRC 107355</strain>
    </source>
</reference>
<dbReference type="InterPro" id="IPR039422">
    <property type="entry name" value="MarR/SlyA-like"/>
</dbReference>
<name>A0A8J3J4W3_9ACTN</name>
<keyword evidence="3" id="KW-0804">Transcription</keyword>
<dbReference type="AlphaFoldDB" id="A0A8J3J4W3"/>
<sequence>MPEYGRSTVTRHPDGPADSPGFLLWRLTLDWQRAVTAALAPYDLTHVQFVLLACAWSMGERGEAPNQLGLARQAGTDVKMTSQVVRRLEAKGLLRREVDPADTRARSLRLTPAGTRLAGRAIDAVEAVDAEFFAGDGTAATRLLTRMLARRPVR</sequence>
<evidence type="ECO:0000313" key="5">
    <source>
        <dbReference type="EMBL" id="GID12017.1"/>
    </source>
</evidence>
<comment type="caution">
    <text evidence="5">The sequence shown here is derived from an EMBL/GenBank/DDBJ whole genome shotgun (WGS) entry which is preliminary data.</text>
</comment>
<dbReference type="Proteomes" id="UP000612808">
    <property type="component" value="Unassembled WGS sequence"/>
</dbReference>
<keyword evidence="1" id="KW-0805">Transcription regulation</keyword>
<accession>A0A8J3J4W3</accession>
<dbReference type="GO" id="GO:0006950">
    <property type="term" value="P:response to stress"/>
    <property type="evidence" value="ECO:0007669"/>
    <property type="project" value="TreeGrafter"/>
</dbReference>
<organism evidence="5 6">
    <name type="scientific">Actinocatenispora rupis</name>
    <dbReference type="NCBI Taxonomy" id="519421"/>
    <lineage>
        <taxon>Bacteria</taxon>
        <taxon>Bacillati</taxon>
        <taxon>Actinomycetota</taxon>
        <taxon>Actinomycetes</taxon>
        <taxon>Micromonosporales</taxon>
        <taxon>Micromonosporaceae</taxon>
        <taxon>Actinocatenispora</taxon>
    </lineage>
</organism>
<dbReference type="PANTHER" id="PTHR33164:SF64">
    <property type="entry name" value="TRANSCRIPTIONAL REGULATOR SLYA"/>
    <property type="match status" value="1"/>
</dbReference>
<evidence type="ECO:0000313" key="6">
    <source>
        <dbReference type="Proteomes" id="UP000612808"/>
    </source>
</evidence>
<evidence type="ECO:0000256" key="2">
    <source>
        <dbReference type="ARBA" id="ARBA00023125"/>
    </source>
</evidence>
<dbReference type="SMART" id="SM00347">
    <property type="entry name" value="HTH_MARR"/>
    <property type="match status" value="1"/>
</dbReference>
<keyword evidence="2" id="KW-0238">DNA-binding</keyword>
<keyword evidence="6" id="KW-1185">Reference proteome</keyword>
<dbReference type="InterPro" id="IPR036390">
    <property type="entry name" value="WH_DNA-bd_sf"/>
</dbReference>
<dbReference type="Gene3D" id="1.10.10.10">
    <property type="entry name" value="Winged helix-like DNA-binding domain superfamily/Winged helix DNA-binding domain"/>
    <property type="match status" value="1"/>
</dbReference>
<evidence type="ECO:0000256" key="1">
    <source>
        <dbReference type="ARBA" id="ARBA00023015"/>
    </source>
</evidence>
<dbReference type="PROSITE" id="PS50995">
    <property type="entry name" value="HTH_MARR_2"/>
    <property type="match status" value="1"/>
</dbReference>
<dbReference type="GO" id="GO:0003700">
    <property type="term" value="F:DNA-binding transcription factor activity"/>
    <property type="evidence" value="ECO:0007669"/>
    <property type="project" value="InterPro"/>
</dbReference>
<protein>
    <submittedName>
        <fullName evidence="5">MarR family transcriptional regulator</fullName>
    </submittedName>
</protein>
<feature type="domain" description="HTH marR-type" evidence="4">
    <location>
        <begin position="17"/>
        <end position="153"/>
    </location>
</feature>